<gene>
    <name evidence="1" type="ORF">CUU66_09750</name>
</gene>
<dbReference type="Proteomes" id="UP000234748">
    <property type="component" value="Unassembled WGS sequence"/>
</dbReference>
<comment type="caution">
    <text evidence="1">The sequence shown here is derived from an EMBL/GenBank/DDBJ whole genome shotgun (WGS) entry which is preliminary data.</text>
</comment>
<sequence length="79" mass="9158">MTDTPDFKFGKYLLCYLLPNRYEDGKGVILYSYNVKKRGLPFFKALPKISNKLLLLSHRQNPLYAEKTEVGKNQPLYTG</sequence>
<accession>A0A2N5M6R0</accession>
<evidence type="ECO:0000313" key="2">
    <source>
        <dbReference type="Proteomes" id="UP000234748"/>
    </source>
</evidence>
<organism evidence="1 2">
    <name type="scientific">Peribacillus deserti</name>
    <dbReference type="NCBI Taxonomy" id="673318"/>
    <lineage>
        <taxon>Bacteria</taxon>
        <taxon>Bacillati</taxon>
        <taxon>Bacillota</taxon>
        <taxon>Bacilli</taxon>
        <taxon>Bacillales</taxon>
        <taxon>Bacillaceae</taxon>
        <taxon>Peribacillus</taxon>
    </lineage>
</organism>
<keyword evidence="2" id="KW-1185">Reference proteome</keyword>
<proteinExistence type="predicted"/>
<dbReference type="AlphaFoldDB" id="A0A2N5M6R0"/>
<name>A0A2N5M6R0_9BACI</name>
<reference evidence="1 2" key="1">
    <citation type="submission" date="2017-11" db="EMBL/GenBank/DDBJ databases">
        <title>Comparitive Functional Genomics of Dry Heat Resistant strains isolated from the Viking Spacecraft.</title>
        <authorList>
            <person name="Seuylemezian A."/>
            <person name="Cooper K."/>
            <person name="Vaishampayan P."/>
        </authorList>
    </citation>
    <scope>NUCLEOTIDE SEQUENCE [LARGE SCALE GENOMIC DNA]</scope>
    <source>
        <strain evidence="1 2">V1-29</strain>
    </source>
</reference>
<evidence type="ECO:0000313" key="1">
    <source>
        <dbReference type="EMBL" id="PLT30025.1"/>
    </source>
</evidence>
<dbReference type="EMBL" id="PGUY01000029">
    <property type="protein sequence ID" value="PLT30025.1"/>
    <property type="molecule type" value="Genomic_DNA"/>
</dbReference>
<protein>
    <submittedName>
        <fullName evidence="1">Uncharacterized protein</fullName>
    </submittedName>
</protein>